<dbReference type="InterPro" id="IPR007421">
    <property type="entry name" value="Schlafen_AlbA_2_dom"/>
</dbReference>
<dbReference type="AlphaFoldDB" id="X1VB41"/>
<evidence type="ECO:0000313" key="2">
    <source>
        <dbReference type="EMBL" id="GAJ10596.1"/>
    </source>
</evidence>
<sequence>MREEEIDFVLQEGEGYRIEFKESVSHIEGEMVAFANSSGGKIFIGITDEHKVKGIKVTERLKSQLQNMARTCDPPVKIILETIIFRDKEMLLVEVFEG</sequence>
<dbReference type="InterPro" id="IPR038461">
    <property type="entry name" value="Schlafen_AlbA_2_dom_sf"/>
</dbReference>
<dbReference type="EMBL" id="BARW01029541">
    <property type="protein sequence ID" value="GAJ10596.1"/>
    <property type="molecule type" value="Genomic_DNA"/>
</dbReference>
<name>X1VB41_9ZZZZ</name>
<protein>
    <recommendedName>
        <fullName evidence="1">Schlafen AlbA-2 domain-containing protein</fullName>
    </recommendedName>
</protein>
<dbReference type="PANTHER" id="PTHR30595">
    <property type="entry name" value="GLPR-RELATED TRANSCRIPTIONAL REPRESSOR"/>
    <property type="match status" value="1"/>
</dbReference>
<dbReference type="PANTHER" id="PTHR30595:SF6">
    <property type="entry name" value="SCHLAFEN ALBA-2 DOMAIN-CONTAINING PROTEIN"/>
    <property type="match status" value="1"/>
</dbReference>
<feature type="non-terminal residue" evidence="2">
    <location>
        <position position="98"/>
    </location>
</feature>
<feature type="domain" description="Schlafen AlbA-2" evidence="1">
    <location>
        <begin position="14"/>
        <end position="98"/>
    </location>
</feature>
<dbReference type="Gene3D" id="3.30.950.30">
    <property type="entry name" value="Schlafen, AAA domain"/>
    <property type="match status" value="1"/>
</dbReference>
<reference evidence="2" key="1">
    <citation type="journal article" date="2014" name="Front. Microbiol.">
        <title>High frequency of phylogenetically diverse reductive dehalogenase-homologous genes in deep subseafloor sedimentary metagenomes.</title>
        <authorList>
            <person name="Kawai M."/>
            <person name="Futagami T."/>
            <person name="Toyoda A."/>
            <person name="Takaki Y."/>
            <person name="Nishi S."/>
            <person name="Hori S."/>
            <person name="Arai W."/>
            <person name="Tsubouchi T."/>
            <person name="Morono Y."/>
            <person name="Uchiyama I."/>
            <person name="Ito T."/>
            <person name="Fujiyama A."/>
            <person name="Inagaki F."/>
            <person name="Takami H."/>
        </authorList>
    </citation>
    <scope>NUCLEOTIDE SEQUENCE</scope>
    <source>
        <strain evidence="2">Expedition CK06-06</strain>
    </source>
</reference>
<accession>X1VB41</accession>
<dbReference type="Pfam" id="PF04326">
    <property type="entry name" value="SLFN_AlbA_2"/>
    <property type="match status" value="1"/>
</dbReference>
<gene>
    <name evidence="2" type="ORF">S12H4_47447</name>
</gene>
<comment type="caution">
    <text evidence="2">The sequence shown here is derived from an EMBL/GenBank/DDBJ whole genome shotgun (WGS) entry which is preliminary data.</text>
</comment>
<proteinExistence type="predicted"/>
<organism evidence="2">
    <name type="scientific">marine sediment metagenome</name>
    <dbReference type="NCBI Taxonomy" id="412755"/>
    <lineage>
        <taxon>unclassified sequences</taxon>
        <taxon>metagenomes</taxon>
        <taxon>ecological metagenomes</taxon>
    </lineage>
</organism>
<evidence type="ECO:0000259" key="1">
    <source>
        <dbReference type="Pfam" id="PF04326"/>
    </source>
</evidence>